<evidence type="ECO:0000256" key="13">
    <source>
        <dbReference type="ARBA" id="ARBA00023242"/>
    </source>
</evidence>
<reference evidence="15" key="1">
    <citation type="submission" date="2019-01" db="EMBL/GenBank/DDBJ databases">
        <title>Metabolomics and gene expressions revealed the metabolic changes of lipid and amino acids and the related energetic mechanism in response to ovary development of Chinese sturgeon (Acipenser sinensis).</title>
        <authorList>
            <person name="Zhu Y.H."/>
            <person name="Wu J.M."/>
            <person name="Leng X.Q."/>
            <person name="Du H."/>
            <person name="Wu J.P."/>
            <person name="He S."/>
            <person name="Luo J."/>
            <person name="Liang X.F."/>
            <person name="Wei Q.W."/>
            <person name="Tan Q.S."/>
        </authorList>
    </citation>
    <scope>NUCLEOTIDE SEQUENCE</scope>
</reference>
<evidence type="ECO:0000256" key="14">
    <source>
        <dbReference type="ARBA" id="ARBA00023329"/>
    </source>
</evidence>
<dbReference type="GO" id="GO:0000981">
    <property type="term" value="F:DNA-binding transcription factor activity, RNA polymerase II-specific"/>
    <property type="evidence" value="ECO:0007669"/>
    <property type="project" value="TreeGrafter"/>
</dbReference>
<gene>
    <name evidence="15" type="primary">SREBP1</name>
</gene>
<keyword evidence="6" id="KW-0333">Golgi apparatus</keyword>
<dbReference type="EMBL" id="MK474626">
    <property type="protein sequence ID" value="QIC50194.1"/>
    <property type="molecule type" value="mRNA"/>
</dbReference>
<dbReference type="GO" id="GO:0005634">
    <property type="term" value="C:nucleus"/>
    <property type="evidence" value="ECO:0007669"/>
    <property type="project" value="UniProtKB-SubCell"/>
</dbReference>
<keyword evidence="8" id="KW-0238">DNA-binding</keyword>
<sequence length="272" mass="30195">MAAVTGTDPIAKWWASMVVVAVNWLQGDDEAAERLYPMVEYMPKVLNTTESCLPRAALFAFRTVRTLLAKHENSQLSLNYCEKASGYLRDSINMVQCSSSIDKAVHLLLCDLLLLTRTNMWQQQSLALSSTPQASPLELRGFQQDLSSLRKLAQSFRPALRRLFLHEATARLMAGASPTRTHQLLDRSLRRRATPSCNAGESETRPGRREQAEAVLLACRYLPPSFLSAPGQRVGMLADAAHTLERLGDKRTLHDCQQMIIKLGSGTPVTST</sequence>
<organism evidence="15">
    <name type="scientific">Acipenser sinensis</name>
    <name type="common">Chinese sturgeon</name>
    <dbReference type="NCBI Taxonomy" id="61970"/>
    <lineage>
        <taxon>Eukaryota</taxon>
        <taxon>Metazoa</taxon>
        <taxon>Chordata</taxon>
        <taxon>Craniata</taxon>
        <taxon>Vertebrata</taxon>
        <taxon>Euteleostomi</taxon>
        <taxon>Actinopterygii</taxon>
        <taxon>Chondrostei</taxon>
        <taxon>Acipenseriformes</taxon>
        <taxon>Acipenseridae</taxon>
        <taxon>Acipenser</taxon>
    </lineage>
</organism>
<dbReference type="GO" id="GO:0000139">
    <property type="term" value="C:Golgi membrane"/>
    <property type="evidence" value="ECO:0007669"/>
    <property type="project" value="UniProtKB-SubCell"/>
</dbReference>
<evidence type="ECO:0000256" key="7">
    <source>
        <dbReference type="ARBA" id="ARBA00023098"/>
    </source>
</evidence>
<dbReference type="GO" id="GO:0008203">
    <property type="term" value="P:cholesterol metabolic process"/>
    <property type="evidence" value="ECO:0007669"/>
    <property type="project" value="UniProtKB-KW"/>
</dbReference>
<evidence type="ECO:0000256" key="8">
    <source>
        <dbReference type="ARBA" id="ARBA00023125"/>
    </source>
</evidence>
<proteinExistence type="evidence at transcript level"/>
<evidence type="ECO:0000256" key="10">
    <source>
        <dbReference type="ARBA" id="ARBA00023163"/>
    </source>
</evidence>
<keyword evidence="7" id="KW-0443">Lipid metabolism</keyword>
<keyword evidence="12" id="KW-0753">Steroid metabolism</keyword>
<keyword evidence="11" id="KW-1207">Sterol metabolism</keyword>
<evidence type="ECO:0000256" key="9">
    <source>
        <dbReference type="ARBA" id="ARBA00023159"/>
    </source>
</evidence>
<dbReference type="PANTHER" id="PTHR46062:SF2">
    <property type="entry name" value="STEROL REGULATORY ELEMENT-BINDING PROTEIN 1"/>
    <property type="match status" value="1"/>
</dbReference>
<keyword evidence="5" id="KW-0805">Transcription regulation</keyword>
<evidence type="ECO:0000313" key="15">
    <source>
        <dbReference type="EMBL" id="QIC50194.1"/>
    </source>
</evidence>
<evidence type="ECO:0000256" key="4">
    <source>
        <dbReference type="ARBA" id="ARBA00022548"/>
    </source>
</evidence>
<evidence type="ECO:0000256" key="1">
    <source>
        <dbReference type="ARBA" id="ARBA00004123"/>
    </source>
</evidence>
<accession>A0A6C0WVZ4</accession>
<protein>
    <submittedName>
        <fullName evidence="15">Sterol regulatory element-binding protein 1</fullName>
    </submittedName>
</protein>
<keyword evidence="10" id="KW-0804">Transcription</keyword>
<keyword evidence="13" id="KW-0539">Nucleus</keyword>
<evidence type="ECO:0000256" key="11">
    <source>
        <dbReference type="ARBA" id="ARBA00023166"/>
    </source>
</evidence>
<comment type="subcellular location">
    <subcellularLocation>
        <location evidence="2">Cytoplasmic vesicle membrane</location>
    </subcellularLocation>
    <subcellularLocation>
        <location evidence="3">Golgi apparatus membrane</location>
    </subcellularLocation>
    <subcellularLocation>
        <location evidence="1">Nucleus</location>
    </subcellularLocation>
</comment>
<name>A0A6C0WVZ4_ACISI</name>
<dbReference type="PANTHER" id="PTHR46062">
    <property type="entry name" value="STEROL REGULATORY ELEMENT-BINDING PROTEIN"/>
    <property type="match status" value="1"/>
</dbReference>
<evidence type="ECO:0000256" key="5">
    <source>
        <dbReference type="ARBA" id="ARBA00023015"/>
    </source>
</evidence>
<evidence type="ECO:0000256" key="2">
    <source>
        <dbReference type="ARBA" id="ARBA00004156"/>
    </source>
</evidence>
<evidence type="ECO:0000256" key="12">
    <source>
        <dbReference type="ARBA" id="ARBA00023221"/>
    </source>
</evidence>
<keyword evidence="9" id="KW-0010">Activator</keyword>
<evidence type="ECO:0000256" key="3">
    <source>
        <dbReference type="ARBA" id="ARBA00004394"/>
    </source>
</evidence>
<dbReference type="GO" id="GO:0030659">
    <property type="term" value="C:cytoplasmic vesicle membrane"/>
    <property type="evidence" value="ECO:0007669"/>
    <property type="project" value="UniProtKB-SubCell"/>
</dbReference>
<keyword evidence="14" id="KW-0968">Cytoplasmic vesicle</keyword>
<dbReference type="GO" id="GO:0000978">
    <property type="term" value="F:RNA polymerase II cis-regulatory region sequence-specific DNA binding"/>
    <property type="evidence" value="ECO:0007669"/>
    <property type="project" value="TreeGrafter"/>
</dbReference>
<dbReference type="AlphaFoldDB" id="A0A6C0WVZ4"/>
<keyword evidence="4" id="KW-0153">Cholesterol metabolism</keyword>
<evidence type="ECO:0000256" key="6">
    <source>
        <dbReference type="ARBA" id="ARBA00023034"/>
    </source>
</evidence>